<evidence type="ECO:0000313" key="3">
    <source>
        <dbReference type="EMBL" id="MDR6301001.1"/>
    </source>
</evidence>
<accession>A0ABU1K5W7</accession>
<dbReference type="InterPro" id="IPR011006">
    <property type="entry name" value="CheY-like_superfamily"/>
</dbReference>
<dbReference type="InterPro" id="IPR001789">
    <property type="entry name" value="Sig_transdc_resp-reg_receiver"/>
</dbReference>
<dbReference type="InterPro" id="IPR052893">
    <property type="entry name" value="TCS_response_regulator"/>
</dbReference>
<protein>
    <submittedName>
        <fullName evidence="3">CheY-like chemotaxis protein</fullName>
    </submittedName>
</protein>
<dbReference type="PANTHER" id="PTHR44520:SF2">
    <property type="entry name" value="RESPONSE REGULATOR RCP1"/>
    <property type="match status" value="1"/>
</dbReference>
<evidence type="ECO:0000313" key="4">
    <source>
        <dbReference type="Proteomes" id="UP001257659"/>
    </source>
</evidence>
<organism evidence="3 4">
    <name type="scientific">Mesonia maritima</name>
    <dbReference type="NCBI Taxonomy" id="1793873"/>
    <lineage>
        <taxon>Bacteria</taxon>
        <taxon>Pseudomonadati</taxon>
        <taxon>Bacteroidota</taxon>
        <taxon>Flavobacteriia</taxon>
        <taxon>Flavobacteriales</taxon>
        <taxon>Flavobacteriaceae</taxon>
        <taxon>Mesonia</taxon>
    </lineage>
</organism>
<dbReference type="Pfam" id="PF00072">
    <property type="entry name" value="Response_reg"/>
    <property type="match status" value="1"/>
</dbReference>
<dbReference type="PANTHER" id="PTHR44520">
    <property type="entry name" value="RESPONSE REGULATOR RCP1-RELATED"/>
    <property type="match status" value="1"/>
</dbReference>
<dbReference type="EMBL" id="JAVDQA010000004">
    <property type="protein sequence ID" value="MDR6301001.1"/>
    <property type="molecule type" value="Genomic_DNA"/>
</dbReference>
<dbReference type="PROSITE" id="PS50110">
    <property type="entry name" value="RESPONSE_REGULATORY"/>
    <property type="match status" value="1"/>
</dbReference>
<evidence type="ECO:0000256" key="1">
    <source>
        <dbReference type="PROSITE-ProRule" id="PRU00169"/>
    </source>
</evidence>
<reference evidence="3 4" key="1">
    <citation type="submission" date="2023-07" db="EMBL/GenBank/DDBJ databases">
        <title>Genomic Encyclopedia of Type Strains, Phase IV (KMG-IV): sequencing the most valuable type-strain genomes for metagenomic binning, comparative biology and taxonomic classification.</title>
        <authorList>
            <person name="Goeker M."/>
        </authorList>
    </citation>
    <scope>NUCLEOTIDE SEQUENCE [LARGE SCALE GENOMIC DNA]</scope>
    <source>
        <strain evidence="3 4">DSM 102814</strain>
    </source>
</reference>
<name>A0ABU1K5W7_9FLAO</name>
<keyword evidence="4" id="KW-1185">Reference proteome</keyword>
<keyword evidence="1" id="KW-0597">Phosphoprotein</keyword>
<feature type="modified residue" description="4-aspartylphosphate" evidence="1">
    <location>
        <position position="61"/>
    </location>
</feature>
<dbReference type="SUPFAM" id="SSF52172">
    <property type="entry name" value="CheY-like"/>
    <property type="match status" value="1"/>
</dbReference>
<dbReference type="Proteomes" id="UP001257659">
    <property type="component" value="Unassembled WGS sequence"/>
</dbReference>
<feature type="domain" description="Response regulatory" evidence="2">
    <location>
        <begin position="10"/>
        <end position="124"/>
    </location>
</feature>
<dbReference type="RefSeq" id="WP_309727961.1">
    <property type="nucleotide sequence ID" value="NZ_JAVDQA010000004.1"/>
</dbReference>
<comment type="caution">
    <text evidence="3">The sequence shown here is derived from an EMBL/GenBank/DDBJ whole genome shotgun (WGS) entry which is preliminary data.</text>
</comment>
<gene>
    <name evidence="3" type="ORF">GGR31_001648</name>
</gene>
<evidence type="ECO:0000259" key="2">
    <source>
        <dbReference type="PROSITE" id="PS50110"/>
    </source>
</evidence>
<dbReference type="Gene3D" id="3.40.50.2300">
    <property type="match status" value="1"/>
</dbReference>
<sequence length="124" mass="14629">MTNNLPEDPVIFLVDDQKITNFINKKLIEKSKIKVKIMDFINPINALKDFSKFEPSHILLDLNMPQLDGWQFLEEMKKNEFYSKVIIVTSSDSPIDRERAKEYDLVIDYKTKPLSEEVMRSIFE</sequence>
<dbReference type="SMART" id="SM00448">
    <property type="entry name" value="REC"/>
    <property type="match status" value="1"/>
</dbReference>
<proteinExistence type="predicted"/>